<accession>A0ABC8TMG8</accession>
<evidence type="ECO:0000313" key="2">
    <source>
        <dbReference type="EMBL" id="CAK9169257.1"/>
    </source>
</evidence>
<dbReference type="AlphaFoldDB" id="A0ABC8TMG8"/>
<dbReference type="EMBL" id="CAUOFW020005274">
    <property type="protein sequence ID" value="CAK9169257.1"/>
    <property type="molecule type" value="Genomic_DNA"/>
</dbReference>
<organism evidence="2 3">
    <name type="scientific">Ilex paraguariensis</name>
    <name type="common">yerba mate</name>
    <dbReference type="NCBI Taxonomy" id="185542"/>
    <lineage>
        <taxon>Eukaryota</taxon>
        <taxon>Viridiplantae</taxon>
        <taxon>Streptophyta</taxon>
        <taxon>Embryophyta</taxon>
        <taxon>Tracheophyta</taxon>
        <taxon>Spermatophyta</taxon>
        <taxon>Magnoliopsida</taxon>
        <taxon>eudicotyledons</taxon>
        <taxon>Gunneridae</taxon>
        <taxon>Pentapetalae</taxon>
        <taxon>asterids</taxon>
        <taxon>campanulids</taxon>
        <taxon>Aquifoliales</taxon>
        <taxon>Aquifoliaceae</taxon>
        <taxon>Ilex</taxon>
    </lineage>
</organism>
<sequence>MVSPPMKLLLVVDCSWFGALFSSFSSSSSFSQFLNQFFTLDLCGPKDSPSSSSSTGFFGSIFCPSSTGLGRDSSLSGVTGSWKKQDLGGQYDNAKHGTSGYMTQSGGIPCKDKSSIYQNETVEPCYFSSSIYYGGREVYSSNSQTATSQHIVKKDGGGDDQNGNNINSASRGNFWQGSLYY</sequence>
<dbReference type="Proteomes" id="UP001642360">
    <property type="component" value="Unassembled WGS sequence"/>
</dbReference>
<feature type="region of interest" description="Disordered" evidence="1">
    <location>
        <begin position="144"/>
        <end position="169"/>
    </location>
</feature>
<gene>
    <name evidence="2" type="ORF">ILEXP_LOCUS38701</name>
</gene>
<protein>
    <submittedName>
        <fullName evidence="2">Uncharacterized protein</fullName>
    </submittedName>
</protein>
<name>A0ABC8TMG8_9AQUA</name>
<evidence type="ECO:0000256" key="1">
    <source>
        <dbReference type="SAM" id="MobiDB-lite"/>
    </source>
</evidence>
<evidence type="ECO:0000313" key="3">
    <source>
        <dbReference type="Proteomes" id="UP001642360"/>
    </source>
</evidence>
<comment type="caution">
    <text evidence="2">The sequence shown here is derived from an EMBL/GenBank/DDBJ whole genome shotgun (WGS) entry which is preliminary data.</text>
</comment>
<reference evidence="2 3" key="1">
    <citation type="submission" date="2024-02" db="EMBL/GenBank/DDBJ databases">
        <authorList>
            <person name="Vignale AGUSTIN F."/>
            <person name="Sosa J E."/>
            <person name="Modenutti C."/>
        </authorList>
    </citation>
    <scope>NUCLEOTIDE SEQUENCE [LARGE SCALE GENOMIC DNA]</scope>
</reference>
<proteinExistence type="predicted"/>
<keyword evidence="3" id="KW-1185">Reference proteome</keyword>
<dbReference type="PANTHER" id="PTHR33738:SF21">
    <property type="entry name" value="TPRXL"/>
    <property type="match status" value="1"/>
</dbReference>
<dbReference type="PANTHER" id="PTHR33738">
    <property type="entry name" value="EMB|CAB82975.1"/>
    <property type="match status" value="1"/>
</dbReference>